<keyword evidence="1" id="KW-1133">Transmembrane helix</keyword>
<gene>
    <name evidence="2" type="ORF">H0194_07300</name>
</gene>
<keyword evidence="1" id="KW-0472">Membrane</keyword>
<dbReference type="EMBL" id="CP059404">
    <property type="protein sequence ID" value="QNE88884.1"/>
    <property type="molecule type" value="Genomic_DNA"/>
</dbReference>
<evidence type="ECO:0000256" key="1">
    <source>
        <dbReference type="SAM" id="Phobius"/>
    </source>
</evidence>
<feature type="transmembrane region" description="Helical" evidence="1">
    <location>
        <begin position="292"/>
        <end position="314"/>
    </location>
</feature>
<dbReference type="AlphaFoldDB" id="A0A7G7CMR8"/>
<dbReference type="InterPro" id="IPR021424">
    <property type="entry name" value="PorA"/>
</dbReference>
<proteinExistence type="predicted"/>
<accession>A0A7G7CMR8</accession>
<dbReference type="RefSeq" id="WP_185175273.1">
    <property type="nucleotide sequence ID" value="NZ_CP059404.1"/>
</dbReference>
<sequence length="320" mass="34899">MLPKSRIFAALVFGLGVALLVAGLVMPRFISVDARLPLDLAATTWTLRDESGKARVTSAKGSDDYEGPLAIQTHMDIRPPADMDATAVRIGRTVMRGEDPAKGENLLSAGVWSFTLDRVTGQALDEAKLSHTPATPVDNVAVDGYWLKFPMDAEKTNYPVFDVTLRKASEAVFQEELQWEGRTVYRYRQEIAPTNVAKLYPALGNTASIGEGEDAKEAFLYHSAQRDLFVDQQTGLLVDADVTIDDYYGDDKGERKATALKFEGSMSEEDTAELLAAAEDFPEAELANTVRWVMVAMGALLAAIGLAGTFGVFARLAKRR</sequence>
<keyword evidence="1" id="KW-0812">Transmembrane</keyword>
<dbReference type="Pfam" id="PF11271">
    <property type="entry name" value="PorA"/>
    <property type="match status" value="1"/>
</dbReference>
<reference evidence="2 3" key="1">
    <citation type="submission" date="2020-07" db="EMBL/GenBank/DDBJ databases">
        <title>Complete genome and description of Corynebacterium incognita strain Marseille-Q3630 sp. nov.</title>
        <authorList>
            <person name="Boxberger M."/>
        </authorList>
    </citation>
    <scope>NUCLEOTIDE SEQUENCE [LARGE SCALE GENOMIC DNA]</scope>
    <source>
        <strain evidence="2 3">Marseille-Q3630</strain>
    </source>
</reference>
<evidence type="ECO:0000313" key="3">
    <source>
        <dbReference type="Proteomes" id="UP000515743"/>
    </source>
</evidence>
<name>A0A7G7CMR8_9CORY</name>
<protein>
    <submittedName>
        <fullName evidence="2">DUF3068 domain-containing protein</fullName>
    </submittedName>
</protein>
<dbReference type="Proteomes" id="UP000515743">
    <property type="component" value="Chromosome"/>
</dbReference>
<evidence type="ECO:0000313" key="2">
    <source>
        <dbReference type="EMBL" id="QNE88884.1"/>
    </source>
</evidence>
<dbReference type="KEGG" id="cik:H0194_07300"/>
<keyword evidence="3" id="KW-1185">Reference proteome</keyword>
<organism evidence="2 3">
    <name type="scientific">Corynebacterium incognita</name>
    <dbReference type="NCBI Taxonomy" id="2754725"/>
    <lineage>
        <taxon>Bacteria</taxon>
        <taxon>Bacillati</taxon>
        <taxon>Actinomycetota</taxon>
        <taxon>Actinomycetes</taxon>
        <taxon>Mycobacteriales</taxon>
        <taxon>Corynebacteriaceae</taxon>
        <taxon>Corynebacterium</taxon>
    </lineage>
</organism>